<protein>
    <recommendedName>
        <fullName evidence="9">O-antigen/teichoic acid export membrane protein</fullName>
    </recommendedName>
</protein>
<dbReference type="RefSeq" id="WP_344797476.1">
    <property type="nucleotide sequence ID" value="NZ_BAABAU010000004.1"/>
</dbReference>
<feature type="transmembrane region" description="Helical" evidence="6">
    <location>
        <begin position="391"/>
        <end position="412"/>
    </location>
</feature>
<feature type="transmembrane region" description="Helical" evidence="6">
    <location>
        <begin position="125"/>
        <end position="148"/>
    </location>
</feature>
<comment type="subcellular location">
    <subcellularLocation>
        <location evidence="1">Cell membrane</location>
        <topology evidence="1">Multi-pass membrane protein</topology>
    </subcellularLocation>
</comment>
<feature type="transmembrane region" description="Helical" evidence="6">
    <location>
        <begin position="183"/>
        <end position="205"/>
    </location>
</feature>
<keyword evidence="3 6" id="KW-0812">Transmembrane</keyword>
<evidence type="ECO:0000256" key="2">
    <source>
        <dbReference type="ARBA" id="ARBA00022475"/>
    </source>
</evidence>
<proteinExistence type="predicted"/>
<dbReference type="Proteomes" id="UP001501594">
    <property type="component" value="Unassembled WGS sequence"/>
</dbReference>
<feature type="transmembrane region" description="Helical" evidence="6">
    <location>
        <begin position="368"/>
        <end position="385"/>
    </location>
</feature>
<dbReference type="PANTHER" id="PTHR30250:SF11">
    <property type="entry name" value="O-ANTIGEN TRANSPORTER-RELATED"/>
    <property type="match status" value="1"/>
</dbReference>
<feature type="transmembrane region" description="Helical" evidence="6">
    <location>
        <begin position="20"/>
        <end position="40"/>
    </location>
</feature>
<dbReference type="PANTHER" id="PTHR30250">
    <property type="entry name" value="PST FAMILY PREDICTED COLANIC ACID TRANSPORTER"/>
    <property type="match status" value="1"/>
</dbReference>
<dbReference type="InterPro" id="IPR050833">
    <property type="entry name" value="Poly_Biosynth_Transport"/>
</dbReference>
<evidence type="ECO:0008006" key="9">
    <source>
        <dbReference type="Google" id="ProtNLM"/>
    </source>
</evidence>
<organism evidence="7 8">
    <name type="scientific">Frondihabitans peucedani</name>
    <dbReference type="NCBI Taxonomy" id="598626"/>
    <lineage>
        <taxon>Bacteria</taxon>
        <taxon>Bacillati</taxon>
        <taxon>Actinomycetota</taxon>
        <taxon>Actinomycetes</taxon>
        <taxon>Micrococcales</taxon>
        <taxon>Microbacteriaceae</taxon>
        <taxon>Frondihabitans</taxon>
    </lineage>
</organism>
<evidence type="ECO:0000256" key="3">
    <source>
        <dbReference type="ARBA" id="ARBA00022692"/>
    </source>
</evidence>
<dbReference type="Pfam" id="PF01943">
    <property type="entry name" value="Polysacc_synt"/>
    <property type="match status" value="1"/>
</dbReference>
<feature type="transmembrane region" description="Helical" evidence="6">
    <location>
        <begin position="297"/>
        <end position="319"/>
    </location>
</feature>
<evidence type="ECO:0000313" key="8">
    <source>
        <dbReference type="Proteomes" id="UP001501594"/>
    </source>
</evidence>
<evidence type="ECO:0000256" key="4">
    <source>
        <dbReference type="ARBA" id="ARBA00022989"/>
    </source>
</evidence>
<dbReference type="InterPro" id="IPR002797">
    <property type="entry name" value="Polysacc_synth"/>
</dbReference>
<feature type="transmembrane region" description="Helical" evidence="6">
    <location>
        <begin position="92"/>
        <end position="113"/>
    </location>
</feature>
<keyword evidence="8" id="KW-1185">Reference proteome</keyword>
<keyword evidence="2" id="KW-1003">Cell membrane</keyword>
<evidence type="ECO:0000256" key="1">
    <source>
        <dbReference type="ARBA" id="ARBA00004651"/>
    </source>
</evidence>
<comment type="caution">
    <text evidence="7">The sequence shown here is derived from an EMBL/GenBank/DDBJ whole genome shotgun (WGS) entry which is preliminary data.</text>
</comment>
<feature type="transmembrane region" description="Helical" evidence="6">
    <location>
        <begin position="160"/>
        <end position="177"/>
    </location>
</feature>
<evidence type="ECO:0000313" key="7">
    <source>
        <dbReference type="EMBL" id="GAA4267302.1"/>
    </source>
</evidence>
<keyword evidence="5 6" id="KW-0472">Membrane</keyword>
<evidence type="ECO:0000256" key="6">
    <source>
        <dbReference type="SAM" id="Phobius"/>
    </source>
</evidence>
<sequence>MSIRRPGTRPAQGATTARHLLVTLLGNVFAPLAALATAPVMAHALGASGRGEVAAATAPLLLATSLAAFGIPSAITHFLAKHPVLRQRLAGRAALALVGAGLAVLVVVASLSGSLSGGDASVQRLVLIASLALVPSLLGMLLQAIAAGEQRWNLVAAERFVTAAARLAAFVLLGTAGRLDVTWSVVILAASPVLGALVYLPMLVRGGISAAVVDADRIPSLGARDLLGYGVRIWIGSVAGVLLLRLDQALIGPLAGVEVLGLYAVAATVADLPLVINSAVRDVLFSAQSAKADDGSLARAARLSTLFVTAVCVGLAAILPWALPVLFGADFTAAVPVCWVLLAGLILSNPGSIAGVGLSAVGRPGLRSLALSAACLVNVALVILLTPSFGALGAALATAVGGIVAGWLNVALLSRVSGARARDFFGIHSADMSVLVRLGARLPSRLRLA</sequence>
<name>A0ABP8E550_9MICO</name>
<accession>A0ABP8E550</accession>
<evidence type="ECO:0000256" key="5">
    <source>
        <dbReference type="ARBA" id="ARBA00023136"/>
    </source>
</evidence>
<gene>
    <name evidence="7" type="ORF">GCM10022256_29140</name>
</gene>
<keyword evidence="4 6" id="KW-1133">Transmembrane helix</keyword>
<reference evidence="8" key="1">
    <citation type="journal article" date="2019" name="Int. J. Syst. Evol. Microbiol.">
        <title>The Global Catalogue of Microorganisms (GCM) 10K type strain sequencing project: providing services to taxonomists for standard genome sequencing and annotation.</title>
        <authorList>
            <consortium name="The Broad Institute Genomics Platform"/>
            <consortium name="The Broad Institute Genome Sequencing Center for Infectious Disease"/>
            <person name="Wu L."/>
            <person name="Ma J."/>
        </authorList>
    </citation>
    <scope>NUCLEOTIDE SEQUENCE [LARGE SCALE GENOMIC DNA]</scope>
    <source>
        <strain evidence="8">JCM 17442</strain>
    </source>
</reference>
<dbReference type="EMBL" id="BAABAU010000004">
    <property type="protein sequence ID" value="GAA4267302.1"/>
    <property type="molecule type" value="Genomic_DNA"/>
</dbReference>
<feature type="transmembrane region" description="Helical" evidence="6">
    <location>
        <begin position="60"/>
        <end position="80"/>
    </location>
</feature>